<keyword evidence="1" id="KW-1133">Transmembrane helix</keyword>
<keyword evidence="1" id="KW-0812">Transmembrane</keyword>
<name>A0A212M039_9FIRM</name>
<reference evidence="2" key="1">
    <citation type="submission" date="2016-08" db="EMBL/GenBank/DDBJ databases">
        <authorList>
            <person name="Seilhamer J.J."/>
        </authorList>
    </citation>
    <scope>NUCLEOTIDE SEQUENCE</scope>
    <source>
        <strain evidence="2">86</strain>
    </source>
</reference>
<dbReference type="AlphaFoldDB" id="A0A212M039"/>
<organism evidence="2">
    <name type="scientific">uncultured Sporomusa sp</name>
    <dbReference type="NCBI Taxonomy" id="307249"/>
    <lineage>
        <taxon>Bacteria</taxon>
        <taxon>Bacillati</taxon>
        <taxon>Bacillota</taxon>
        <taxon>Negativicutes</taxon>
        <taxon>Selenomonadales</taxon>
        <taxon>Sporomusaceae</taxon>
        <taxon>Sporomusa</taxon>
        <taxon>environmental samples</taxon>
    </lineage>
</organism>
<protein>
    <submittedName>
        <fullName evidence="2">Uncharacterized protein</fullName>
    </submittedName>
</protein>
<evidence type="ECO:0000256" key="1">
    <source>
        <dbReference type="SAM" id="Phobius"/>
    </source>
</evidence>
<keyword evidence="1" id="KW-0472">Membrane</keyword>
<proteinExistence type="predicted"/>
<gene>
    <name evidence="2" type="ORF">KL86SPO_50781</name>
</gene>
<feature type="transmembrane region" description="Helical" evidence="1">
    <location>
        <begin position="34"/>
        <end position="53"/>
    </location>
</feature>
<sequence>MLHPPLFPRYVLSVSVLGFNCSQQACLHKTDKFFYTGLPLVIIIVLPSPFNFLHLSVKM</sequence>
<accession>A0A212M039</accession>
<dbReference type="EMBL" id="FMJE01000005">
    <property type="protein sequence ID" value="SCM83009.1"/>
    <property type="molecule type" value="Genomic_DNA"/>
</dbReference>
<evidence type="ECO:0000313" key="2">
    <source>
        <dbReference type="EMBL" id="SCM83009.1"/>
    </source>
</evidence>